<dbReference type="Proteomes" id="UP001575181">
    <property type="component" value="Unassembled WGS sequence"/>
</dbReference>
<evidence type="ECO:0000313" key="2">
    <source>
        <dbReference type="EMBL" id="MFA9461054.1"/>
    </source>
</evidence>
<accession>A0ABV4TUQ0</accession>
<gene>
    <name evidence="2" type="ORF">ACERLL_09485</name>
</gene>
<evidence type="ECO:0000313" key="3">
    <source>
        <dbReference type="Proteomes" id="UP001575181"/>
    </source>
</evidence>
<reference evidence="2 3" key="1">
    <citation type="submission" date="2024-08" db="EMBL/GenBank/DDBJ databases">
        <title>Whole-genome sequencing of halo(alkali)philic microorganisms from hypersaline lakes.</title>
        <authorList>
            <person name="Sorokin D.Y."/>
            <person name="Merkel A.Y."/>
            <person name="Messina E."/>
            <person name="Yakimov M."/>
        </authorList>
    </citation>
    <scope>NUCLEOTIDE SEQUENCE [LARGE SCALE GENOMIC DNA]</scope>
    <source>
        <strain evidence="2 3">Cl-TMA</strain>
    </source>
</reference>
<evidence type="ECO:0000256" key="1">
    <source>
        <dbReference type="SAM" id="MobiDB-lite"/>
    </source>
</evidence>
<name>A0ABV4TUQ0_9GAMM</name>
<organism evidence="2 3">
    <name type="scientific">Thiohalorhabdus methylotrophus</name>
    <dbReference type="NCBI Taxonomy" id="3242694"/>
    <lineage>
        <taxon>Bacteria</taxon>
        <taxon>Pseudomonadati</taxon>
        <taxon>Pseudomonadota</taxon>
        <taxon>Gammaproteobacteria</taxon>
        <taxon>Thiohalorhabdales</taxon>
        <taxon>Thiohalorhabdaceae</taxon>
        <taxon>Thiohalorhabdus</taxon>
    </lineage>
</organism>
<dbReference type="RefSeq" id="WP_373655842.1">
    <property type="nucleotide sequence ID" value="NZ_JBGUAW010000006.1"/>
</dbReference>
<protein>
    <submittedName>
        <fullName evidence="2">Uncharacterized protein</fullName>
    </submittedName>
</protein>
<comment type="caution">
    <text evidence="2">The sequence shown here is derived from an EMBL/GenBank/DDBJ whole genome shotgun (WGS) entry which is preliminary data.</text>
</comment>
<feature type="region of interest" description="Disordered" evidence="1">
    <location>
        <begin position="1"/>
        <end position="31"/>
    </location>
</feature>
<dbReference type="EMBL" id="JBGUAW010000006">
    <property type="protein sequence ID" value="MFA9461054.1"/>
    <property type="molecule type" value="Genomic_DNA"/>
</dbReference>
<feature type="compositionally biased region" description="Basic and acidic residues" evidence="1">
    <location>
        <begin position="7"/>
        <end position="18"/>
    </location>
</feature>
<proteinExistence type="predicted"/>
<keyword evidence="3" id="KW-1185">Reference proteome</keyword>
<sequence>MSQSHGHRPDMEKARRDPVSVFASPEAVRDHPTLSRAEKLELLRRWEYDARELEIAEEEGMGGGEPDILDRIEAALLALSEEDRPHPASGN</sequence>